<dbReference type="InterPro" id="IPR040442">
    <property type="entry name" value="Pyrv_kinase-like_dom_sf"/>
</dbReference>
<dbReference type="EMBL" id="OFSM01000012">
    <property type="protein sequence ID" value="SOY29803.1"/>
    <property type="molecule type" value="Genomic_DNA"/>
</dbReference>
<proteinExistence type="inferred from homology"/>
<dbReference type="Proteomes" id="UP000236311">
    <property type="component" value="Unassembled WGS sequence"/>
</dbReference>
<sequence>MANLFREKLNSGRRLLGTHVNLTDYHICEMMGAVGFDYLWIDMEHCSINFNSMEMHLIAAKAAGTPTLVRVPWNDIPDIKRVLETGPDAILIPMIDNVEEARRAIDTCIYPPEGKRGYGPSRAICYGIDDAHEYVRGRYKEMLRFLQIESKNAIMELEEIARIPYVDGFILGPNDLSGSVGIPCEWWTEEVDRLIDLAIEKAHRCGKPIGLSAASTDPEILTHWFQKDVDFISAGTDIGCIVQGSRENLTVMRRLAAEYGKH</sequence>
<dbReference type="EC" id="4.1.2.52" evidence="5"/>
<evidence type="ECO:0000313" key="6">
    <source>
        <dbReference type="Proteomes" id="UP000236311"/>
    </source>
</evidence>
<keyword evidence="6" id="KW-1185">Reference proteome</keyword>
<protein>
    <submittedName>
        <fullName evidence="5">4-hydroxy-2-oxo-heptane-1,7-dioate aldolase</fullName>
        <ecNumber evidence="5">4.1.2.52</ecNumber>
    </submittedName>
</protein>
<name>A0A2K4ZH46_9FIRM</name>
<dbReference type="InterPro" id="IPR050251">
    <property type="entry name" value="HpcH-HpaI_aldolase"/>
</dbReference>
<evidence type="ECO:0000313" key="5">
    <source>
        <dbReference type="EMBL" id="SOY29803.1"/>
    </source>
</evidence>
<dbReference type="Pfam" id="PF03328">
    <property type="entry name" value="HpcH_HpaI"/>
    <property type="match status" value="1"/>
</dbReference>
<dbReference type="GO" id="GO:0016832">
    <property type="term" value="F:aldehyde-lyase activity"/>
    <property type="evidence" value="ECO:0007669"/>
    <property type="project" value="TreeGrafter"/>
</dbReference>
<keyword evidence="3 5" id="KW-0456">Lyase</keyword>
<dbReference type="SUPFAM" id="SSF51621">
    <property type="entry name" value="Phosphoenolpyruvate/pyruvate domain"/>
    <property type="match status" value="1"/>
</dbReference>
<dbReference type="RefSeq" id="WP_146040043.1">
    <property type="nucleotide sequence ID" value="NZ_JANJZD010000011.1"/>
</dbReference>
<dbReference type="OrthoDB" id="86160at2"/>
<evidence type="ECO:0000259" key="4">
    <source>
        <dbReference type="Pfam" id="PF03328"/>
    </source>
</evidence>
<dbReference type="PANTHER" id="PTHR30502">
    <property type="entry name" value="2-KETO-3-DEOXY-L-RHAMNONATE ALDOLASE"/>
    <property type="match status" value="1"/>
</dbReference>
<comment type="similarity">
    <text evidence="1">Belongs to the HpcH/HpaI aldolase family.</text>
</comment>
<reference evidence="5 6" key="1">
    <citation type="submission" date="2018-01" db="EMBL/GenBank/DDBJ databases">
        <authorList>
            <person name="Gaut B.S."/>
            <person name="Morton B.R."/>
            <person name="Clegg M.T."/>
            <person name="Duvall M.R."/>
        </authorList>
    </citation>
    <scope>NUCLEOTIDE SEQUENCE [LARGE SCALE GENOMIC DNA]</scope>
    <source>
        <strain evidence="5">GP69</strain>
    </source>
</reference>
<gene>
    <name evidence="5" type="primary">hpcH</name>
    <name evidence="5" type="ORF">AMURIS_02524</name>
</gene>
<dbReference type="PANTHER" id="PTHR30502:SF0">
    <property type="entry name" value="PHOSPHOENOLPYRUVATE CARBOXYLASE FAMILY PROTEIN"/>
    <property type="match status" value="1"/>
</dbReference>
<dbReference type="InterPro" id="IPR015813">
    <property type="entry name" value="Pyrv/PenolPyrv_kinase-like_dom"/>
</dbReference>
<evidence type="ECO:0000256" key="2">
    <source>
        <dbReference type="ARBA" id="ARBA00022723"/>
    </source>
</evidence>
<dbReference type="InterPro" id="IPR005000">
    <property type="entry name" value="Aldolase/citrate-lyase_domain"/>
</dbReference>
<evidence type="ECO:0000256" key="1">
    <source>
        <dbReference type="ARBA" id="ARBA00005568"/>
    </source>
</evidence>
<dbReference type="AlphaFoldDB" id="A0A2K4ZH46"/>
<dbReference type="GO" id="GO:0005737">
    <property type="term" value="C:cytoplasm"/>
    <property type="evidence" value="ECO:0007669"/>
    <property type="project" value="TreeGrafter"/>
</dbReference>
<dbReference type="Gene3D" id="3.20.20.60">
    <property type="entry name" value="Phosphoenolpyruvate-binding domains"/>
    <property type="match status" value="1"/>
</dbReference>
<keyword evidence="2" id="KW-0479">Metal-binding</keyword>
<feature type="domain" description="HpcH/HpaI aldolase/citrate lyase" evidence="4">
    <location>
        <begin position="19"/>
        <end position="238"/>
    </location>
</feature>
<organism evidence="5 6">
    <name type="scientific">Acetatifactor muris</name>
    <dbReference type="NCBI Taxonomy" id="879566"/>
    <lineage>
        <taxon>Bacteria</taxon>
        <taxon>Bacillati</taxon>
        <taxon>Bacillota</taxon>
        <taxon>Clostridia</taxon>
        <taxon>Lachnospirales</taxon>
        <taxon>Lachnospiraceae</taxon>
        <taxon>Acetatifactor</taxon>
    </lineage>
</organism>
<dbReference type="GO" id="GO:0046872">
    <property type="term" value="F:metal ion binding"/>
    <property type="evidence" value="ECO:0007669"/>
    <property type="project" value="UniProtKB-KW"/>
</dbReference>
<accession>A0A2K4ZH46</accession>
<evidence type="ECO:0000256" key="3">
    <source>
        <dbReference type="ARBA" id="ARBA00023239"/>
    </source>
</evidence>